<proteinExistence type="predicted"/>
<reference evidence="2" key="1">
    <citation type="journal article" date="2023" name="G3 (Bethesda)">
        <title>Genome assembly and association tests identify interacting loci associated with vigor, precocity, and sex in interspecific pistachio rootstocks.</title>
        <authorList>
            <person name="Palmer W."/>
            <person name="Jacygrad E."/>
            <person name="Sagayaradj S."/>
            <person name="Cavanaugh K."/>
            <person name="Han R."/>
            <person name="Bertier L."/>
            <person name="Beede B."/>
            <person name="Kafkas S."/>
            <person name="Golino D."/>
            <person name="Preece J."/>
            <person name="Michelmore R."/>
        </authorList>
    </citation>
    <scope>NUCLEOTIDE SEQUENCE [LARGE SCALE GENOMIC DNA]</scope>
</reference>
<organism evidence="1 2">
    <name type="scientific">Pistacia atlantica</name>
    <dbReference type="NCBI Taxonomy" id="434234"/>
    <lineage>
        <taxon>Eukaryota</taxon>
        <taxon>Viridiplantae</taxon>
        <taxon>Streptophyta</taxon>
        <taxon>Embryophyta</taxon>
        <taxon>Tracheophyta</taxon>
        <taxon>Spermatophyta</taxon>
        <taxon>Magnoliopsida</taxon>
        <taxon>eudicotyledons</taxon>
        <taxon>Gunneridae</taxon>
        <taxon>Pentapetalae</taxon>
        <taxon>rosids</taxon>
        <taxon>malvids</taxon>
        <taxon>Sapindales</taxon>
        <taxon>Anacardiaceae</taxon>
        <taxon>Pistacia</taxon>
    </lineage>
</organism>
<keyword evidence="2" id="KW-1185">Reference proteome</keyword>
<protein>
    <submittedName>
        <fullName evidence="1">Uncharacterized protein</fullName>
    </submittedName>
</protein>
<evidence type="ECO:0000313" key="2">
    <source>
        <dbReference type="Proteomes" id="UP001164250"/>
    </source>
</evidence>
<evidence type="ECO:0000313" key="1">
    <source>
        <dbReference type="EMBL" id="KAJ0089971.1"/>
    </source>
</evidence>
<accession>A0ACC1ATH6</accession>
<comment type="caution">
    <text evidence="1">The sequence shown here is derived from an EMBL/GenBank/DDBJ whole genome shotgun (WGS) entry which is preliminary data.</text>
</comment>
<dbReference type="EMBL" id="CM047904">
    <property type="protein sequence ID" value="KAJ0089971.1"/>
    <property type="molecule type" value="Genomic_DNA"/>
</dbReference>
<dbReference type="Proteomes" id="UP001164250">
    <property type="component" value="Chromosome 8"/>
</dbReference>
<name>A0ACC1ATH6_9ROSI</name>
<sequence>MSYFAGFAFRNTRKVYVECLIKDARPDGIVAYVGVQNKVQCEEIELGDKGDDSDSLFGVIKQCFVDRIDRKVYENAARTWF</sequence>
<gene>
    <name evidence="1" type="ORF">Patl1_14705</name>
</gene>